<accession>A0A163Y6A0</accession>
<name>A0A163Y6A0_9BACL</name>
<evidence type="ECO:0000256" key="6">
    <source>
        <dbReference type="SAM" id="Phobius"/>
    </source>
</evidence>
<evidence type="ECO:0000256" key="3">
    <source>
        <dbReference type="ARBA" id="ARBA00022692"/>
    </source>
</evidence>
<evidence type="ECO:0000256" key="2">
    <source>
        <dbReference type="ARBA" id="ARBA00022475"/>
    </source>
</evidence>
<keyword evidence="9" id="KW-1185">Reference proteome</keyword>
<sequence>MSRLMSILPEKALKRFIPIWTGLQNKLSKKSSAANTIRTIMTSMFIVLLNLGTGIICARFLGPVGRGEQSAIMLWPSLLGQLFTLGLQTSVIYNMKKNPQESGNFIFTACLIHLGTSVFITAAGIWFVPVWLSSYSHETVVLAQILMFFAPSVLFTNYLNAVMQGREDFKGFNRRRYLPVVATLIMLLGLALTGHLTPFTSALSYFLPNVPVGIYTVYQLFRMYKTSLKGIVSSVKRLITYGLSSYLIDIVATLTLFMDQVVMVRLMTPTDLGLYLVALSLARMVGIFQNAIAIVLLPKAAGMSRDETISLTMKVFRIASTGTCIIALVLMVISPTALILLYGEKYREATGIIWILLLETALSGAVWVLAQTFMALGKPGKVSLLQAIGLSISIPLLIFLVPRFGLTGAACALLTATFVRFCFIMFQFPLSLKVPMPRPVPTQGDLLWFKQKITQRLKSNAT</sequence>
<feature type="transmembrane region" description="Helical" evidence="6">
    <location>
        <begin position="73"/>
        <end position="93"/>
    </location>
</feature>
<dbReference type="Proteomes" id="UP000244184">
    <property type="component" value="Unassembled WGS sequence"/>
</dbReference>
<evidence type="ECO:0000313" key="8">
    <source>
        <dbReference type="EMBL" id="PUA40240.1"/>
    </source>
</evidence>
<feature type="transmembrane region" description="Helical" evidence="6">
    <location>
        <begin position="349"/>
        <end position="370"/>
    </location>
</feature>
<dbReference type="Proteomes" id="UP000076563">
    <property type="component" value="Unassembled WGS sequence"/>
</dbReference>
<keyword evidence="4 6" id="KW-1133">Transmembrane helix</keyword>
<feature type="transmembrane region" description="Helical" evidence="6">
    <location>
        <begin position="139"/>
        <end position="156"/>
    </location>
</feature>
<feature type="transmembrane region" description="Helical" evidence="6">
    <location>
        <begin position="202"/>
        <end position="218"/>
    </location>
</feature>
<protein>
    <submittedName>
        <fullName evidence="7">Uncharacterized protein</fullName>
    </submittedName>
</protein>
<feature type="transmembrane region" description="Helical" evidence="6">
    <location>
        <begin position="238"/>
        <end position="257"/>
    </location>
</feature>
<feature type="transmembrane region" description="Helical" evidence="6">
    <location>
        <begin position="318"/>
        <end position="343"/>
    </location>
</feature>
<organism evidence="7 9">
    <name type="scientific">Paenibacillus elgii</name>
    <dbReference type="NCBI Taxonomy" id="189691"/>
    <lineage>
        <taxon>Bacteria</taxon>
        <taxon>Bacillati</taxon>
        <taxon>Bacillota</taxon>
        <taxon>Bacilli</taxon>
        <taxon>Bacillales</taxon>
        <taxon>Paenibacillaceae</taxon>
        <taxon>Paenibacillus</taxon>
    </lineage>
</organism>
<feature type="transmembrane region" description="Helical" evidence="6">
    <location>
        <begin position="382"/>
        <end position="401"/>
    </location>
</feature>
<dbReference type="AlphaFoldDB" id="A0A163Y6A0"/>
<proteinExistence type="predicted"/>
<feature type="transmembrane region" description="Helical" evidence="6">
    <location>
        <begin position="105"/>
        <end position="127"/>
    </location>
</feature>
<keyword evidence="5 6" id="KW-0472">Membrane</keyword>
<evidence type="ECO:0000256" key="1">
    <source>
        <dbReference type="ARBA" id="ARBA00004651"/>
    </source>
</evidence>
<dbReference type="PANTHER" id="PTHR30250:SF11">
    <property type="entry name" value="O-ANTIGEN TRANSPORTER-RELATED"/>
    <property type="match status" value="1"/>
</dbReference>
<evidence type="ECO:0000313" key="9">
    <source>
        <dbReference type="Proteomes" id="UP000076563"/>
    </source>
</evidence>
<dbReference type="EMBL" id="PYHP01000015">
    <property type="protein sequence ID" value="PUA40240.1"/>
    <property type="molecule type" value="Genomic_DNA"/>
</dbReference>
<feature type="transmembrane region" description="Helical" evidence="6">
    <location>
        <begin position="272"/>
        <end position="297"/>
    </location>
</feature>
<evidence type="ECO:0000256" key="5">
    <source>
        <dbReference type="ARBA" id="ARBA00023136"/>
    </source>
</evidence>
<gene>
    <name evidence="7" type="ORF">AV654_15840</name>
    <name evidence="8" type="ORF">C8Z91_05165</name>
</gene>
<keyword evidence="2" id="KW-1003">Cell membrane</keyword>
<dbReference type="GO" id="GO:0005886">
    <property type="term" value="C:plasma membrane"/>
    <property type="evidence" value="ECO:0007669"/>
    <property type="project" value="UniProtKB-SubCell"/>
</dbReference>
<feature type="transmembrane region" description="Helical" evidence="6">
    <location>
        <begin position="177"/>
        <end position="196"/>
    </location>
</feature>
<reference evidence="8 10" key="3">
    <citation type="submission" date="2018-03" db="EMBL/GenBank/DDBJ databases">
        <title>Genome sequence of Paenibacillus elgii strain AC13 an antimicrobial compound producing bacteria.</title>
        <authorList>
            <person name="Kurokawa A.S."/>
            <person name="Araujo J.F."/>
            <person name="Costa R.A."/>
            <person name="Ortega D.B."/>
            <person name="Pires A.S."/>
            <person name="Pappas G.J.Jr."/>
            <person name="Franco O.L."/>
            <person name="Barreto C."/>
            <person name="Magalhaes B.S."/>
            <person name="Kruger R.H."/>
        </authorList>
    </citation>
    <scope>NUCLEOTIDE SEQUENCE [LARGE SCALE GENOMIC DNA]</scope>
    <source>
        <strain evidence="8 10">AC13</strain>
    </source>
</reference>
<dbReference type="PANTHER" id="PTHR30250">
    <property type="entry name" value="PST FAMILY PREDICTED COLANIC ACID TRANSPORTER"/>
    <property type="match status" value="1"/>
</dbReference>
<keyword evidence="3 6" id="KW-0812">Transmembrane</keyword>
<evidence type="ECO:0000256" key="4">
    <source>
        <dbReference type="ARBA" id="ARBA00022989"/>
    </source>
</evidence>
<dbReference type="OrthoDB" id="8482265at2"/>
<dbReference type="EMBL" id="LQRA01000052">
    <property type="protein sequence ID" value="KZE78958.1"/>
    <property type="molecule type" value="Genomic_DNA"/>
</dbReference>
<dbReference type="eggNOG" id="COG2244">
    <property type="taxonomic scope" value="Bacteria"/>
</dbReference>
<dbReference type="Pfam" id="PF01943">
    <property type="entry name" value="Polysacc_synt"/>
    <property type="match status" value="1"/>
</dbReference>
<feature type="transmembrane region" description="Helical" evidence="6">
    <location>
        <begin position="407"/>
        <end position="428"/>
    </location>
</feature>
<dbReference type="STRING" id="1007103.GCA_000213315_04328"/>
<dbReference type="InterPro" id="IPR002797">
    <property type="entry name" value="Polysacc_synth"/>
</dbReference>
<comment type="subcellular location">
    <subcellularLocation>
        <location evidence="1">Cell membrane</location>
        <topology evidence="1">Multi-pass membrane protein</topology>
    </subcellularLocation>
</comment>
<comment type="caution">
    <text evidence="7">The sequence shown here is derived from an EMBL/GenBank/DDBJ whole genome shotgun (WGS) entry which is preliminary data.</text>
</comment>
<evidence type="ECO:0000313" key="7">
    <source>
        <dbReference type="EMBL" id="KZE78958.1"/>
    </source>
</evidence>
<feature type="transmembrane region" description="Helical" evidence="6">
    <location>
        <begin position="39"/>
        <end position="61"/>
    </location>
</feature>
<reference evidence="7" key="2">
    <citation type="submission" date="2016-01" db="EMBL/GenBank/DDBJ databases">
        <authorList>
            <person name="McClelland M."/>
            <person name="Jain A."/>
            <person name="Saraogi P."/>
            <person name="Mendelson R."/>
            <person name="Westerman R."/>
            <person name="SanMiguel P."/>
            <person name="Csonka L."/>
        </authorList>
    </citation>
    <scope>NUCLEOTIDE SEQUENCE</scope>
    <source>
        <strain evidence="7">M63</strain>
    </source>
</reference>
<reference evidence="9" key="1">
    <citation type="submission" date="2016-01" db="EMBL/GenBank/DDBJ databases">
        <title>Draft genome of Chromobacterium sp. F49.</title>
        <authorList>
            <person name="Hong K.W."/>
        </authorList>
    </citation>
    <scope>NUCLEOTIDE SEQUENCE [LARGE SCALE GENOMIC DNA]</scope>
    <source>
        <strain evidence="9">M63</strain>
    </source>
</reference>
<dbReference type="InterPro" id="IPR050833">
    <property type="entry name" value="Poly_Biosynth_Transport"/>
</dbReference>
<evidence type="ECO:0000313" key="10">
    <source>
        <dbReference type="Proteomes" id="UP000244184"/>
    </source>
</evidence>